<dbReference type="Gene3D" id="1.20.930.10">
    <property type="entry name" value="Conserved domain common to transcription factors TFIIS, elongin A, CRSP70"/>
    <property type="match status" value="1"/>
</dbReference>
<sequence>MLASKKTACVSWTATFYFQTTDTRVLGLFVVCGSPLDHDTLSADISLLAATLPGSLPLNIACYMSLTLDRPTWRTLASVQLRALLCALIDGMLIARGVSRFTPREEAVAADDAVLMLAFFTLPSATWTRTTPSVPSSAQPRLSSPRPRLFLPPKRVHFTMSKKVKPSKDTKYEFRDVVLAKVRGYPPWPGMVVDPDSVPADVSRERPQNKKSNFYCVRFFPKGEHAWLVSKDISKLQSHEIEAYINEPFKRSGELLTGYRVALNPTKWEEEIEAQLAEAADAEANAEVDQLENESENPEADADGDEEERKPKAKKRKRESEVAPAKPKAKGKTKKDSAEPASKKKAAAAGKGKKNGVKSKAMVESEDDGERGEAEGEDAEDAGPSKQTSPPPAKKAKREKDDDPMASDPEAVKVKDWRTKLQKTFLNEHKEPKPEDMPTCDELFTTIEKYDKMNLSYLSYSKIGKVMRHIYLQPAEKIPRDEEFQFRERARVLINKWQAILNAAKEAEGGAPTANGNGAIKKDADAAPAPAAPAADTDAKIEEAPAAVPAKEQVQPSAEDAKMDTEESAAAPAPTAAPETNGATDTALADGDTSVLADVTMSEA</sequence>
<feature type="region of interest" description="Disordered" evidence="1">
    <location>
        <begin position="507"/>
        <end position="604"/>
    </location>
</feature>
<feature type="compositionally biased region" description="Acidic residues" evidence="1">
    <location>
        <begin position="364"/>
        <end position="381"/>
    </location>
</feature>
<dbReference type="Gene3D" id="2.30.30.140">
    <property type="match status" value="1"/>
</dbReference>
<feature type="compositionally biased region" description="Acidic residues" evidence="1">
    <location>
        <begin position="281"/>
        <end position="306"/>
    </location>
</feature>
<dbReference type="Pfam" id="PF00855">
    <property type="entry name" value="PWWP"/>
    <property type="match status" value="1"/>
</dbReference>
<protein>
    <recommendedName>
        <fullName evidence="2">PWWP domain-containing protein</fullName>
    </recommendedName>
</protein>
<gene>
    <name evidence="3" type="ORF">EVG20_g4655</name>
</gene>
<dbReference type="STRING" id="205917.A0A4Y9YVW2"/>
<evidence type="ECO:0000256" key="1">
    <source>
        <dbReference type="SAM" id="MobiDB-lite"/>
    </source>
</evidence>
<dbReference type="Proteomes" id="UP000298327">
    <property type="component" value="Unassembled WGS sequence"/>
</dbReference>
<feature type="region of interest" description="Disordered" evidence="1">
    <location>
        <begin position="281"/>
        <end position="416"/>
    </location>
</feature>
<dbReference type="OrthoDB" id="62853at2759"/>
<dbReference type="AlphaFoldDB" id="A0A4Y9YVW2"/>
<proteinExistence type="predicted"/>
<comment type="caution">
    <text evidence="3">The sequence shown here is derived from an EMBL/GenBank/DDBJ whole genome shotgun (WGS) entry which is preliminary data.</text>
</comment>
<feature type="compositionally biased region" description="Basic residues" evidence="1">
    <location>
        <begin position="343"/>
        <end position="357"/>
    </location>
</feature>
<reference evidence="3 4" key="1">
    <citation type="submission" date="2019-02" db="EMBL/GenBank/DDBJ databases">
        <title>Genome sequencing of the rare red list fungi Dentipellis fragilis.</title>
        <authorList>
            <person name="Buettner E."/>
            <person name="Kellner H."/>
        </authorList>
    </citation>
    <scope>NUCLEOTIDE SEQUENCE [LARGE SCALE GENOMIC DNA]</scope>
    <source>
        <strain evidence="3 4">DSM 105465</strain>
    </source>
</reference>
<evidence type="ECO:0000259" key="2">
    <source>
        <dbReference type="PROSITE" id="PS50812"/>
    </source>
</evidence>
<dbReference type="InterPro" id="IPR035441">
    <property type="entry name" value="TFIIS/LEDGF_dom_sf"/>
</dbReference>
<feature type="compositionally biased region" description="Low complexity" evidence="1">
    <location>
        <begin position="568"/>
        <end position="580"/>
    </location>
</feature>
<dbReference type="EMBL" id="SEOQ01000248">
    <property type="protein sequence ID" value="TFY66435.1"/>
    <property type="molecule type" value="Genomic_DNA"/>
</dbReference>
<feature type="domain" description="PWWP" evidence="2">
    <location>
        <begin position="174"/>
        <end position="228"/>
    </location>
</feature>
<dbReference type="SMART" id="SM00293">
    <property type="entry name" value="PWWP"/>
    <property type="match status" value="1"/>
</dbReference>
<name>A0A4Y9YVW2_9AGAM</name>
<keyword evidence="4" id="KW-1185">Reference proteome</keyword>
<dbReference type="PROSITE" id="PS50812">
    <property type="entry name" value="PWWP"/>
    <property type="match status" value="1"/>
</dbReference>
<dbReference type="SUPFAM" id="SSF63748">
    <property type="entry name" value="Tudor/PWWP/MBT"/>
    <property type="match status" value="1"/>
</dbReference>
<dbReference type="InterPro" id="IPR000313">
    <property type="entry name" value="PWWP_dom"/>
</dbReference>
<feature type="compositionally biased region" description="Low complexity" evidence="1">
    <location>
        <begin position="526"/>
        <end position="536"/>
    </location>
</feature>
<organism evidence="3 4">
    <name type="scientific">Dentipellis fragilis</name>
    <dbReference type="NCBI Taxonomy" id="205917"/>
    <lineage>
        <taxon>Eukaryota</taxon>
        <taxon>Fungi</taxon>
        <taxon>Dikarya</taxon>
        <taxon>Basidiomycota</taxon>
        <taxon>Agaricomycotina</taxon>
        <taxon>Agaricomycetes</taxon>
        <taxon>Russulales</taxon>
        <taxon>Hericiaceae</taxon>
        <taxon>Dentipellis</taxon>
    </lineage>
</organism>
<accession>A0A4Y9YVW2</accession>
<evidence type="ECO:0000313" key="4">
    <source>
        <dbReference type="Proteomes" id="UP000298327"/>
    </source>
</evidence>
<evidence type="ECO:0000313" key="3">
    <source>
        <dbReference type="EMBL" id="TFY66435.1"/>
    </source>
</evidence>